<dbReference type="GO" id="GO:0005829">
    <property type="term" value="C:cytosol"/>
    <property type="evidence" value="ECO:0007669"/>
    <property type="project" value="TreeGrafter"/>
</dbReference>
<keyword evidence="4" id="KW-0472">Membrane</keyword>
<evidence type="ECO:0000256" key="4">
    <source>
        <dbReference type="ARBA" id="ARBA00023136"/>
    </source>
</evidence>
<evidence type="ECO:0000313" key="7">
    <source>
        <dbReference type="Proteomes" id="UP000250140"/>
    </source>
</evidence>
<evidence type="ECO:0000256" key="3">
    <source>
        <dbReference type="ARBA" id="ARBA00022989"/>
    </source>
</evidence>
<evidence type="ECO:0000256" key="1">
    <source>
        <dbReference type="ARBA" id="ARBA00004370"/>
    </source>
</evidence>
<dbReference type="EMBL" id="KV749191">
    <property type="protein sequence ID" value="OCL10682.1"/>
    <property type="molecule type" value="Genomic_DNA"/>
</dbReference>
<protein>
    <submittedName>
        <fullName evidence="6">DUF1741-domain-containing protein</fullName>
    </submittedName>
</protein>
<dbReference type="Proteomes" id="UP000250140">
    <property type="component" value="Unassembled WGS sequence"/>
</dbReference>
<dbReference type="Pfam" id="PF08427">
    <property type="entry name" value="ARMH3_C"/>
    <property type="match status" value="1"/>
</dbReference>
<organism evidence="6 7">
    <name type="scientific">Glonium stellatum</name>
    <dbReference type="NCBI Taxonomy" id="574774"/>
    <lineage>
        <taxon>Eukaryota</taxon>
        <taxon>Fungi</taxon>
        <taxon>Dikarya</taxon>
        <taxon>Ascomycota</taxon>
        <taxon>Pezizomycotina</taxon>
        <taxon>Dothideomycetes</taxon>
        <taxon>Pleosporomycetidae</taxon>
        <taxon>Gloniales</taxon>
        <taxon>Gloniaceae</taxon>
        <taxon>Glonium</taxon>
    </lineage>
</organism>
<evidence type="ECO:0000259" key="5">
    <source>
        <dbReference type="SMART" id="SM01158"/>
    </source>
</evidence>
<name>A0A8E2JVH0_9PEZI</name>
<feature type="domain" description="Armadillo-like helical" evidence="5">
    <location>
        <begin position="399"/>
        <end position="625"/>
    </location>
</feature>
<evidence type="ECO:0000256" key="2">
    <source>
        <dbReference type="ARBA" id="ARBA00022692"/>
    </source>
</evidence>
<dbReference type="GO" id="GO:0016020">
    <property type="term" value="C:membrane"/>
    <property type="evidence" value="ECO:0007669"/>
    <property type="project" value="UniProtKB-SubCell"/>
</dbReference>
<accession>A0A8E2JVH0</accession>
<dbReference type="PANTHER" id="PTHR13608:SF3">
    <property type="entry name" value="ARMADILLO-LIKE HELICAL DOMAIN-CONTAINING PROTEIN 3"/>
    <property type="match status" value="1"/>
</dbReference>
<keyword evidence="7" id="KW-1185">Reference proteome</keyword>
<keyword evidence="3" id="KW-1133">Transmembrane helix</keyword>
<dbReference type="AlphaFoldDB" id="A0A8E2JVH0"/>
<evidence type="ECO:0000313" key="6">
    <source>
        <dbReference type="EMBL" id="OCL10682.1"/>
    </source>
</evidence>
<dbReference type="OrthoDB" id="2012278at2759"/>
<dbReference type="InterPro" id="IPR013636">
    <property type="entry name" value="ARMH3_C"/>
</dbReference>
<comment type="subcellular location">
    <subcellularLocation>
        <location evidence="1">Membrane</location>
    </subcellularLocation>
</comment>
<dbReference type="PANTHER" id="PTHR13608">
    <property type="entry name" value="ARMADILLO-LIKE HELICAL DOMAIN-CONTAINING PROTEIN 3"/>
    <property type="match status" value="1"/>
</dbReference>
<sequence length="628" mass="70839">MEPSPLTQQSRPESFQPKIVRLYEALFREDEEDYDLSEGFWQEFFLLRPDATSLKRILGYLDADDLLHLQTHSQQLFLRAVSRVKHGAPPSDEVALDTLTVFLGAVLSKRYTNPSSDVISVLTGLRDADAVMSDFVASLDAIIRNGRNMEIRQKAVQTALSITAGAYQTGLISYFTHRDLFPALMKCVQDSDSSAQILRPFFLLGLLVNYNKFEFQNPYRLRLDDFVNDSTIRKIVACFGSTCSSARNKYVAVQDDLPEGWNLGATLSYIGLGVLAAGSRPSTPTAEEVIPLFSALPGSEAGILLSTYEFTNANKLFCFNLVTLPSQTKGEASALSSFLSLTSYLFQHAHRSLRSSLYTYLSLFILHILVEDQTLVKRMCGEESKTMVRLCRQRQPYLPIVRGSRPVISVILDIMIDGINHNLRRKLDAEFYILCLGVILRVISFLSRSRFRLAYHWSELWRTLLSFFRFLTTYANDIKTLPKYAELVDDLVNLVALSLSDGEAFLPDSAAYDDLFYKIVETGEVLTKFRDAFELSSHANSSSIDILVNVSSHYYALLEGNEKGKVKSKNLSPREVSKVIKQGYETLSIQAKEGLDHWDRFREADYKAILKKVARVAVEDAKALIDEK</sequence>
<reference evidence="6 7" key="1">
    <citation type="journal article" date="2016" name="Nat. Commun.">
        <title>Ectomycorrhizal ecology is imprinted in the genome of the dominant symbiotic fungus Cenococcum geophilum.</title>
        <authorList>
            <consortium name="DOE Joint Genome Institute"/>
            <person name="Peter M."/>
            <person name="Kohler A."/>
            <person name="Ohm R.A."/>
            <person name="Kuo A."/>
            <person name="Krutzmann J."/>
            <person name="Morin E."/>
            <person name="Arend M."/>
            <person name="Barry K.W."/>
            <person name="Binder M."/>
            <person name="Choi C."/>
            <person name="Clum A."/>
            <person name="Copeland A."/>
            <person name="Grisel N."/>
            <person name="Haridas S."/>
            <person name="Kipfer T."/>
            <person name="LaButti K."/>
            <person name="Lindquist E."/>
            <person name="Lipzen A."/>
            <person name="Maire R."/>
            <person name="Meier B."/>
            <person name="Mihaltcheva S."/>
            <person name="Molinier V."/>
            <person name="Murat C."/>
            <person name="Poggeler S."/>
            <person name="Quandt C.A."/>
            <person name="Sperisen C."/>
            <person name="Tritt A."/>
            <person name="Tisserant E."/>
            <person name="Crous P.W."/>
            <person name="Henrissat B."/>
            <person name="Nehls U."/>
            <person name="Egli S."/>
            <person name="Spatafora J.W."/>
            <person name="Grigoriev I.V."/>
            <person name="Martin F.M."/>
        </authorList>
    </citation>
    <scope>NUCLEOTIDE SEQUENCE [LARGE SCALE GENOMIC DNA]</scope>
    <source>
        <strain evidence="6 7">CBS 207.34</strain>
    </source>
</reference>
<gene>
    <name evidence="6" type="ORF">AOQ84DRAFT_374689</name>
</gene>
<keyword evidence="2" id="KW-0812">Transmembrane</keyword>
<dbReference type="InterPro" id="IPR039868">
    <property type="entry name" value="ARMD3-like"/>
</dbReference>
<proteinExistence type="predicted"/>
<dbReference type="SMART" id="SM01158">
    <property type="entry name" value="DUF1741"/>
    <property type="match status" value="1"/>
</dbReference>